<accession>A0A8K0DBC4</accession>
<reference evidence="1" key="1">
    <citation type="submission" date="2019-08" db="EMBL/GenBank/DDBJ databases">
        <title>The genome of the North American firefly Photinus pyralis.</title>
        <authorList>
            <consortium name="Photinus pyralis genome working group"/>
            <person name="Fallon T.R."/>
            <person name="Sander Lower S.E."/>
            <person name="Weng J.-K."/>
        </authorList>
    </citation>
    <scope>NUCLEOTIDE SEQUENCE</scope>
    <source>
        <strain evidence="1">TRF0915ILg1</strain>
        <tissue evidence="1">Whole body</tissue>
    </source>
</reference>
<evidence type="ECO:0000313" key="2">
    <source>
        <dbReference type="Proteomes" id="UP000801492"/>
    </source>
</evidence>
<feature type="non-terminal residue" evidence="1">
    <location>
        <position position="1"/>
    </location>
</feature>
<sequence length="573" mass="66047">WDFPDRYHLYDSQESLHGTTKHRMFTPPVSKPKNNVFFSSDDNLYKTEMRKLTIPQINIECASSPPIFKLEVTDFSEPTPKSMTLKSQNLPLVKQQNIDEDNDEPRELHKKQWKNKSNDFLQGKSTSLDIPDISIDNCDDIGDREKFLNVGNRRLSQCKFSSSLQELSSSTSSINSGIHESTLDLTQIDPNTPIKHWKSPDDLREGNVKSLTQHFERVFNNKRNKLGSFSVPELNKCSCETRRFRSLSEESLDINSRLTEYERMEVLKVLCDWSLQGCEARSDANFSLKIIKEFRNLEEKGTEKVVNSNLRKCCVKFRSEPNLSPKAKTKATITENHIMKCTSEDNLGSKTLTDSDFLHECRFTNCIFNKNFDPLKGTNNLENRLIERKQLKGILKSSSEHLNKVDCINNNMVAPNKPHFLDRKSRRHSDITIPKPFNSQLVRCGSLERLTYPQRKYKTRIYSVNDVKKFPESYIVTKHNSNGQIKNNINKSSKVVVVRKKCIPKTWKSCSDIKSRQKTIKKCCRNAKRTCPMLRGSPQVKRKTQSCAEINQESLDFAARVAALKDIQLSNFD</sequence>
<feature type="non-terminal residue" evidence="1">
    <location>
        <position position="573"/>
    </location>
</feature>
<name>A0A8K0DBC4_IGNLU</name>
<dbReference type="AlphaFoldDB" id="A0A8K0DBC4"/>
<organism evidence="1 2">
    <name type="scientific">Ignelater luminosus</name>
    <name type="common">Cucubano</name>
    <name type="synonym">Pyrophorus luminosus</name>
    <dbReference type="NCBI Taxonomy" id="2038154"/>
    <lineage>
        <taxon>Eukaryota</taxon>
        <taxon>Metazoa</taxon>
        <taxon>Ecdysozoa</taxon>
        <taxon>Arthropoda</taxon>
        <taxon>Hexapoda</taxon>
        <taxon>Insecta</taxon>
        <taxon>Pterygota</taxon>
        <taxon>Neoptera</taxon>
        <taxon>Endopterygota</taxon>
        <taxon>Coleoptera</taxon>
        <taxon>Polyphaga</taxon>
        <taxon>Elateriformia</taxon>
        <taxon>Elateroidea</taxon>
        <taxon>Elateridae</taxon>
        <taxon>Agrypninae</taxon>
        <taxon>Pyrophorini</taxon>
        <taxon>Ignelater</taxon>
    </lineage>
</organism>
<dbReference type="OrthoDB" id="6260541at2759"/>
<proteinExistence type="predicted"/>
<comment type="caution">
    <text evidence="1">The sequence shown here is derived from an EMBL/GenBank/DDBJ whole genome shotgun (WGS) entry which is preliminary data.</text>
</comment>
<dbReference type="EMBL" id="VTPC01002314">
    <property type="protein sequence ID" value="KAF2900261.1"/>
    <property type="molecule type" value="Genomic_DNA"/>
</dbReference>
<evidence type="ECO:0000313" key="1">
    <source>
        <dbReference type="EMBL" id="KAF2900261.1"/>
    </source>
</evidence>
<gene>
    <name evidence="1" type="ORF">ILUMI_05929</name>
</gene>
<protein>
    <submittedName>
        <fullName evidence="1">Uncharacterized protein</fullName>
    </submittedName>
</protein>
<keyword evidence="2" id="KW-1185">Reference proteome</keyword>
<dbReference type="Proteomes" id="UP000801492">
    <property type="component" value="Unassembled WGS sequence"/>
</dbReference>